<dbReference type="InterPro" id="IPR021857">
    <property type="entry name" value="DUF3467"/>
</dbReference>
<dbReference type="Proteomes" id="UP000236728">
    <property type="component" value="Unassembled WGS sequence"/>
</dbReference>
<evidence type="ECO:0008006" key="3">
    <source>
        <dbReference type="Google" id="ProtNLM"/>
    </source>
</evidence>
<reference evidence="1 2" key="1">
    <citation type="submission" date="2016-10" db="EMBL/GenBank/DDBJ databases">
        <authorList>
            <person name="de Groot N.N."/>
        </authorList>
    </citation>
    <scope>NUCLEOTIDE SEQUENCE [LARGE SCALE GENOMIC DNA]</scope>
    <source>
        <strain evidence="1 2">DSM 22489</strain>
    </source>
</reference>
<proteinExistence type="predicted"/>
<organism evidence="1 2">
    <name type="scientific">Bryocella elongata</name>
    <dbReference type="NCBI Taxonomy" id="863522"/>
    <lineage>
        <taxon>Bacteria</taxon>
        <taxon>Pseudomonadati</taxon>
        <taxon>Acidobacteriota</taxon>
        <taxon>Terriglobia</taxon>
        <taxon>Terriglobales</taxon>
        <taxon>Acidobacteriaceae</taxon>
        <taxon>Bryocella</taxon>
    </lineage>
</organism>
<accession>A0A1H5ZIR1</accession>
<keyword evidence="2" id="KW-1185">Reference proteome</keyword>
<dbReference type="EMBL" id="FNVA01000004">
    <property type="protein sequence ID" value="SEG36132.1"/>
    <property type="molecule type" value="Genomic_DNA"/>
</dbReference>
<sequence length="107" mass="11947">MSQSLPQPDQTRVTLAKTPDFRDSYANSVQVRLSVWDFQLIFGTMEQTAADEVQISNFQGIYLSPQQAKALHSVLSHNLAQYEQTFGPISLENARPGEPRFNGGPVH</sequence>
<evidence type="ECO:0000313" key="1">
    <source>
        <dbReference type="EMBL" id="SEG36132.1"/>
    </source>
</evidence>
<dbReference type="AlphaFoldDB" id="A0A1H5ZIR1"/>
<dbReference type="Pfam" id="PF11950">
    <property type="entry name" value="DUF3467"/>
    <property type="match status" value="1"/>
</dbReference>
<name>A0A1H5ZIR1_9BACT</name>
<protein>
    <recommendedName>
        <fullName evidence="3">DUF3467 domain-containing protein</fullName>
    </recommendedName>
</protein>
<dbReference type="OrthoDB" id="120776at2"/>
<evidence type="ECO:0000313" key="2">
    <source>
        <dbReference type="Proteomes" id="UP000236728"/>
    </source>
</evidence>
<dbReference type="RefSeq" id="WP_103933553.1">
    <property type="nucleotide sequence ID" value="NZ_FNVA01000004.1"/>
</dbReference>
<gene>
    <name evidence="1" type="ORF">SAMN05421819_2676</name>
</gene>